<reference evidence="13 14" key="1">
    <citation type="submission" date="2015-07" db="EMBL/GenBank/DDBJ databases">
        <title>Whole genome sequence of Thermanaerothrix daxensis DSM 23592.</title>
        <authorList>
            <person name="Hemp J."/>
            <person name="Ward L.M."/>
            <person name="Pace L.A."/>
            <person name="Fischer W.W."/>
        </authorList>
    </citation>
    <scope>NUCLEOTIDE SEQUENCE [LARGE SCALE GENOMIC DNA]</scope>
    <source>
        <strain evidence="13 14">GNS-1</strain>
    </source>
</reference>
<dbReference type="SUPFAM" id="SSF46589">
    <property type="entry name" value="tRNA-binding arm"/>
    <property type="match status" value="1"/>
</dbReference>
<dbReference type="SUPFAM" id="SSF50677">
    <property type="entry name" value="ValRS/IleRS/LeuRS editing domain"/>
    <property type="match status" value="1"/>
</dbReference>
<comment type="domain">
    <text evidence="9">ValRS has two distinct active sites: one for aminoacylation and one for editing. The misactivated threonine is translocated from the active site to the editing site.</text>
</comment>
<dbReference type="FunFam" id="3.40.50.620:FF:000098">
    <property type="entry name" value="Valine--tRNA ligase"/>
    <property type="match status" value="1"/>
</dbReference>
<evidence type="ECO:0000259" key="10">
    <source>
        <dbReference type="Pfam" id="PF00133"/>
    </source>
</evidence>
<dbReference type="GO" id="GO:0005524">
    <property type="term" value="F:ATP binding"/>
    <property type="evidence" value="ECO:0007669"/>
    <property type="project" value="UniProtKB-UniRule"/>
</dbReference>
<dbReference type="Gene3D" id="1.10.287.380">
    <property type="entry name" value="Valyl-tRNA synthetase, C-terminal domain"/>
    <property type="match status" value="1"/>
</dbReference>
<proteinExistence type="inferred from homology"/>
<keyword evidence="2 9" id="KW-0436">Ligase</keyword>
<dbReference type="GO" id="GO:0004832">
    <property type="term" value="F:valine-tRNA ligase activity"/>
    <property type="evidence" value="ECO:0007669"/>
    <property type="project" value="UniProtKB-UniRule"/>
</dbReference>
<feature type="coiled-coil region" evidence="9">
    <location>
        <begin position="842"/>
        <end position="896"/>
    </location>
</feature>
<evidence type="ECO:0000256" key="4">
    <source>
        <dbReference type="ARBA" id="ARBA00022840"/>
    </source>
</evidence>
<dbReference type="PATRIC" id="fig|869279.4.peg.1289"/>
<dbReference type="EC" id="6.1.1.9" evidence="9"/>
<dbReference type="GO" id="GO:0002161">
    <property type="term" value="F:aminoacyl-tRNA deacylase activity"/>
    <property type="evidence" value="ECO:0007669"/>
    <property type="project" value="InterPro"/>
</dbReference>
<dbReference type="InterPro" id="IPR033705">
    <property type="entry name" value="Anticodon_Ia_Val"/>
</dbReference>
<dbReference type="PANTHER" id="PTHR11946">
    <property type="entry name" value="VALYL-TRNA SYNTHETASES"/>
    <property type="match status" value="1"/>
</dbReference>
<feature type="domain" description="Valyl-tRNA synthetase tRNA-binding arm" evidence="12">
    <location>
        <begin position="839"/>
        <end position="901"/>
    </location>
</feature>
<evidence type="ECO:0000259" key="12">
    <source>
        <dbReference type="Pfam" id="PF10458"/>
    </source>
</evidence>
<dbReference type="Proteomes" id="UP000050544">
    <property type="component" value="Unassembled WGS sequence"/>
</dbReference>
<evidence type="ECO:0000256" key="8">
    <source>
        <dbReference type="ARBA" id="ARBA00047552"/>
    </source>
</evidence>
<dbReference type="GO" id="GO:0005829">
    <property type="term" value="C:cytosol"/>
    <property type="evidence" value="ECO:0007669"/>
    <property type="project" value="TreeGrafter"/>
</dbReference>
<keyword evidence="5 9" id="KW-0648">Protein biosynthesis</keyword>
<feature type="short sequence motif" description="'HIGH' region" evidence="9">
    <location>
        <begin position="54"/>
        <end position="64"/>
    </location>
</feature>
<dbReference type="HAMAP" id="MF_02004">
    <property type="entry name" value="Val_tRNA_synth_type1"/>
    <property type="match status" value="1"/>
</dbReference>
<keyword evidence="3 9" id="KW-0547">Nucleotide-binding</keyword>
<dbReference type="Pfam" id="PF08264">
    <property type="entry name" value="Anticodon_1"/>
    <property type="match status" value="1"/>
</dbReference>
<dbReference type="InterPro" id="IPR009008">
    <property type="entry name" value="Val/Leu/Ile-tRNA-synth_edit"/>
</dbReference>
<dbReference type="FunFam" id="1.10.730.10:FF:000014">
    <property type="entry name" value="Valine--tRNA ligase"/>
    <property type="match status" value="1"/>
</dbReference>
<dbReference type="Pfam" id="PF00133">
    <property type="entry name" value="tRNA-synt_1"/>
    <property type="match status" value="1"/>
</dbReference>
<feature type="domain" description="Methionyl/Valyl/Leucyl/Isoleucyl-tRNA synthetase anticodon-binding" evidence="11">
    <location>
        <begin position="616"/>
        <end position="774"/>
    </location>
</feature>
<sequence length="902" mass="103805">MPGYNLPKTYDFSAIEEPLYAWWEEKGFFKPWNDPNLPNFDPSHKPFVISIPPPNVTGELHLGHAMFVAMEDLMIRYHRMKGEPTLWIPGTDHAGIATQLLVERELAKEGLRREQLGRDEFLRRVWAWKEKYGNIITRQIRRLGASCDWSRERFTLDAGLSRAVREAFVRLYEKGLIYRGLRMINWSPGLRTAVSDLEVEYSEEPGTLYYFKYVLADDPNTYIPVATTRPETILGDTAVAVHPQDERYSAFVGRKVRVPILNRLIPVISDPYVDPQFGTGALKVTPAHDPNDYQIALRHNLEIINIMTEEARINEAGGPYAGLDRFECRKKLWEDMRAAGLVIKEEPYTLTVPRSQRGGEIIEPRLSEQWFVRIKPLAEAALRAVQEGRIRIIPERFTKIYYNWMENIQDWCISRQLWWGHRIPVWYCDDCGAMTVAREDPTHCATCGSMRIHQDEDVLDTWFSSGLWPFSTLGWPEETPDYKYFYPTSVLETGYDILFFWVARMIMFGLEFTGREPFHTVYLHGLIRDEHGQKMSKTKGNVIDPLEVMNQMGTDALRFTLLVGSTPGNDINLSLKKVEANRNFANKVWNAGRFVIGALDMCPLAPQGAPQWTLADSWIWARLQNLLREVERLFESYQFGEAGRQIYDFFWSEFADWYIEIAKIQLAEGGDRAFYTAYTLVRVLDTCLRLLHPFTPFVTEALWGHLKKAAQSKSEAFAPKEGWAEALIIARWPEPKAAEEWEEQKVAEFSLIQEIVRAIRNVRTEKKVPPARKIPTVMVAGEHADMLKEQTQILAALAGIASDHFHILEKRDTKPGNEITLVVSGIEVYIPLADLVDPAEERTRLETELSEAEQQIARLEALLAGPFAQRAPSHIVEKERQKLETFRETAQRLREQLQALGE</sequence>
<dbReference type="PRINTS" id="PR00986">
    <property type="entry name" value="TRNASYNTHVAL"/>
</dbReference>
<evidence type="ECO:0000256" key="6">
    <source>
        <dbReference type="ARBA" id="ARBA00023054"/>
    </source>
</evidence>
<dbReference type="PANTHER" id="PTHR11946:SF93">
    <property type="entry name" value="VALINE--TRNA LIGASE, CHLOROPLASTIC_MITOCHONDRIAL 2"/>
    <property type="match status" value="1"/>
</dbReference>
<comment type="subcellular location">
    <subcellularLocation>
        <location evidence="9">Cytoplasm</location>
    </subcellularLocation>
</comment>
<dbReference type="InterPro" id="IPR001412">
    <property type="entry name" value="aa-tRNA-synth_I_CS"/>
</dbReference>
<dbReference type="InterPro" id="IPR014729">
    <property type="entry name" value="Rossmann-like_a/b/a_fold"/>
</dbReference>
<keyword evidence="7 9" id="KW-0030">Aminoacyl-tRNA synthetase</keyword>
<comment type="similarity">
    <text evidence="9">Belongs to the class-I aminoacyl-tRNA synthetase family. ValS type 1 subfamily.</text>
</comment>
<feature type="domain" description="Aminoacyl-tRNA synthetase class Ia" evidence="10">
    <location>
        <begin position="19"/>
        <end position="574"/>
    </location>
</feature>
<evidence type="ECO:0000313" key="13">
    <source>
        <dbReference type="EMBL" id="KPL84669.1"/>
    </source>
</evidence>
<comment type="subunit">
    <text evidence="9">Monomer.</text>
</comment>
<protein>
    <recommendedName>
        <fullName evidence="9">Valine--tRNA ligase</fullName>
        <ecNumber evidence="9">6.1.1.9</ecNumber>
    </recommendedName>
    <alternativeName>
        <fullName evidence="9">Valyl-tRNA synthetase</fullName>
        <shortName evidence="9">ValRS</shortName>
    </alternativeName>
</protein>
<dbReference type="Gene3D" id="1.10.730.10">
    <property type="entry name" value="Isoleucyl-tRNA Synthetase, Domain 1"/>
    <property type="match status" value="1"/>
</dbReference>
<name>A0A0P6Y779_9CHLR</name>
<accession>A0A0P6Y779</accession>
<dbReference type="PROSITE" id="PS00178">
    <property type="entry name" value="AA_TRNA_LIGASE_I"/>
    <property type="match status" value="1"/>
</dbReference>
<dbReference type="NCBIfam" id="NF004349">
    <property type="entry name" value="PRK05729.1"/>
    <property type="match status" value="1"/>
</dbReference>
<feature type="binding site" evidence="9">
    <location>
        <position position="537"/>
    </location>
    <ligand>
        <name>ATP</name>
        <dbReference type="ChEBI" id="CHEBI:30616"/>
    </ligand>
</feature>
<evidence type="ECO:0000256" key="9">
    <source>
        <dbReference type="HAMAP-Rule" id="MF_02004"/>
    </source>
</evidence>
<dbReference type="InterPro" id="IPR002303">
    <property type="entry name" value="Valyl-tRNA_ligase"/>
</dbReference>
<comment type="function">
    <text evidence="9">Catalyzes the attachment of valine to tRNA(Val). As ValRS can inadvertently accommodate and process structurally similar amino acids such as threonine, to avoid such errors, it has a 'posttransfer' editing activity that hydrolyzes mischarged Thr-tRNA(Val) in a tRNA-dependent manner.</text>
</comment>
<evidence type="ECO:0000256" key="5">
    <source>
        <dbReference type="ARBA" id="ARBA00022917"/>
    </source>
</evidence>
<organism evidence="13 14">
    <name type="scientific">Thermanaerothrix daxensis</name>
    <dbReference type="NCBI Taxonomy" id="869279"/>
    <lineage>
        <taxon>Bacteria</taxon>
        <taxon>Bacillati</taxon>
        <taxon>Chloroflexota</taxon>
        <taxon>Anaerolineae</taxon>
        <taxon>Anaerolineales</taxon>
        <taxon>Anaerolineaceae</taxon>
        <taxon>Thermanaerothrix</taxon>
    </lineage>
</organism>
<dbReference type="InterPro" id="IPR019499">
    <property type="entry name" value="Val-tRNA_synth_tRNA-bd"/>
</dbReference>
<dbReference type="FunFam" id="3.90.740.10:FF:000005">
    <property type="entry name" value="Valine--tRNA ligase, mitochondrial"/>
    <property type="match status" value="1"/>
</dbReference>
<gene>
    <name evidence="9" type="primary">valS</name>
    <name evidence="13" type="ORF">SE15_06415</name>
</gene>
<evidence type="ECO:0000256" key="7">
    <source>
        <dbReference type="ARBA" id="ARBA00023146"/>
    </source>
</evidence>
<comment type="caution">
    <text evidence="13">The sequence shown here is derived from an EMBL/GenBank/DDBJ whole genome shotgun (WGS) entry which is preliminary data.</text>
</comment>
<dbReference type="InterPro" id="IPR037118">
    <property type="entry name" value="Val-tRNA_synth_C_sf"/>
</dbReference>
<evidence type="ECO:0000256" key="1">
    <source>
        <dbReference type="ARBA" id="ARBA00022490"/>
    </source>
</evidence>
<dbReference type="AlphaFoldDB" id="A0A0P6Y779"/>
<dbReference type="EMBL" id="LGKO01000002">
    <property type="protein sequence ID" value="KPL84669.1"/>
    <property type="molecule type" value="Genomic_DNA"/>
</dbReference>
<evidence type="ECO:0000259" key="11">
    <source>
        <dbReference type="Pfam" id="PF08264"/>
    </source>
</evidence>
<dbReference type="InterPro" id="IPR013155">
    <property type="entry name" value="M/V/L/I-tRNA-synth_anticd-bd"/>
</dbReference>
<dbReference type="CDD" id="cd00817">
    <property type="entry name" value="ValRS_core"/>
    <property type="match status" value="1"/>
</dbReference>
<evidence type="ECO:0000256" key="3">
    <source>
        <dbReference type="ARBA" id="ARBA00022741"/>
    </source>
</evidence>
<dbReference type="NCBIfam" id="TIGR00422">
    <property type="entry name" value="valS"/>
    <property type="match status" value="1"/>
</dbReference>
<comment type="catalytic activity">
    <reaction evidence="8 9">
        <text>tRNA(Val) + L-valine + ATP = L-valyl-tRNA(Val) + AMP + diphosphate</text>
        <dbReference type="Rhea" id="RHEA:10704"/>
        <dbReference type="Rhea" id="RHEA-COMP:9672"/>
        <dbReference type="Rhea" id="RHEA-COMP:9708"/>
        <dbReference type="ChEBI" id="CHEBI:30616"/>
        <dbReference type="ChEBI" id="CHEBI:33019"/>
        <dbReference type="ChEBI" id="CHEBI:57762"/>
        <dbReference type="ChEBI" id="CHEBI:78442"/>
        <dbReference type="ChEBI" id="CHEBI:78537"/>
        <dbReference type="ChEBI" id="CHEBI:456215"/>
        <dbReference type="EC" id="6.1.1.9"/>
    </reaction>
</comment>
<evidence type="ECO:0000313" key="14">
    <source>
        <dbReference type="Proteomes" id="UP000050544"/>
    </source>
</evidence>
<dbReference type="RefSeq" id="WP_054521237.1">
    <property type="nucleotide sequence ID" value="NZ_LGKO01000002.1"/>
</dbReference>
<keyword evidence="4 9" id="KW-0067">ATP-binding</keyword>
<evidence type="ECO:0000256" key="2">
    <source>
        <dbReference type="ARBA" id="ARBA00022598"/>
    </source>
</evidence>
<dbReference type="Pfam" id="PF10458">
    <property type="entry name" value="Val_tRNA-synt_C"/>
    <property type="match status" value="1"/>
</dbReference>
<keyword evidence="6 9" id="KW-0175">Coiled coil</keyword>
<dbReference type="SUPFAM" id="SSF52374">
    <property type="entry name" value="Nucleotidylyl transferase"/>
    <property type="match status" value="1"/>
</dbReference>
<comment type="domain">
    <text evidence="9">The C-terminal coiled-coil domain is crucial for aminoacylation activity.</text>
</comment>
<dbReference type="FunFam" id="3.40.50.620:FF:000020">
    <property type="entry name" value="Valine--tRNA ligase, mitochondrial"/>
    <property type="match status" value="1"/>
</dbReference>
<dbReference type="CDD" id="cd07962">
    <property type="entry name" value="Anticodon_Ia_Val"/>
    <property type="match status" value="1"/>
</dbReference>
<dbReference type="OrthoDB" id="9810365at2"/>
<dbReference type="InterPro" id="IPR009080">
    <property type="entry name" value="tRNAsynth_Ia_anticodon-bd"/>
</dbReference>
<dbReference type="STRING" id="869279.SE15_06415"/>
<dbReference type="InterPro" id="IPR002300">
    <property type="entry name" value="aa-tRNA-synth_Ia"/>
</dbReference>
<feature type="short sequence motif" description="'KMSKS' region" evidence="9">
    <location>
        <begin position="534"/>
        <end position="538"/>
    </location>
</feature>
<dbReference type="GO" id="GO:0006438">
    <property type="term" value="P:valyl-tRNA aminoacylation"/>
    <property type="evidence" value="ECO:0007669"/>
    <property type="project" value="UniProtKB-UniRule"/>
</dbReference>
<dbReference type="SUPFAM" id="SSF47323">
    <property type="entry name" value="Anticodon-binding domain of a subclass of class I aminoacyl-tRNA synthetases"/>
    <property type="match status" value="1"/>
</dbReference>
<dbReference type="InterPro" id="IPR010978">
    <property type="entry name" value="tRNA-bd_arm"/>
</dbReference>
<keyword evidence="1 9" id="KW-0963">Cytoplasm</keyword>
<dbReference type="Gene3D" id="3.40.50.620">
    <property type="entry name" value="HUPs"/>
    <property type="match status" value="2"/>
</dbReference>
<keyword evidence="14" id="KW-1185">Reference proteome</keyword>